<keyword evidence="2" id="KW-1185">Reference proteome</keyword>
<dbReference type="AlphaFoldDB" id="A0A0M2HX91"/>
<evidence type="ECO:0000313" key="2">
    <source>
        <dbReference type="Proteomes" id="UP000033900"/>
    </source>
</evidence>
<name>A0A0M2HX91_9MICO</name>
<gene>
    <name evidence="1" type="ORF">RS84_00019</name>
</gene>
<comment type="caution">
    <text evidence="1">The sequence shown here is derived from an EMBL/GenBank/DDBJ whole genome shotgun (WGS) entry which is preliminary data.</text>
</comment>
<evidence type="ECO:0000313" key="1">
    <source>
        <dbReference type="EMBL" id="KJL49545.1"/>
    </source>
</evidence>
<dbReference type="RefSeq" id="WP_045255728.1">
    <property type="nucleotide sequence ID" value="NZ_JYJB01000002.1"/>
</dbReference>
<accession>A0A0M2HX91</accession>
<dbReference type="Proteomes" id="UP000033900">
    <property type="component" value="Unassembled WGS sequence"/>
</dbReference>
<organism evidence="1 2">
    <name type="scientific">Microbacterium hydrocarbonoxydans</name>
    <dbReference type="NCBI Taxonomy" id="273678"/>
    <lineage>
        <taxon>Bacteria</taxon>
        <taxon>Bacillati</taxon>
        <taxon>Actinomycetota</taxon>
        <taxon>Actinomycetes</taxon>
        <taxon>Micrococcales</taxon>
        <taxon>Microbacteriaceae</taxon>
        <taxon>Microbacterium</taxon>
    </lineage>
</organism>
<dbReference type="PATRIC" id="fig|273678.4.peg.16"/>
<protein>
    <submittedName>
        <fullName evidence="1">Uncharacterized protein</fullName>
    </submittedName>
</protein>
<reference evidence="1 2" key="1">
    <citation type="submission" date="2015-02" db="EMBL/GenBank/DDBJ databases">
        <title>Draft genome sequences of ten Microbacterium spp. with emphasis on heavy metal contaminated environments.</title>
        <authorList>
            <person name="Corretto E."/>
        </authorList>
    </citation>
    <scope>NUCLEOTIDE SEQUENCE [LARGE SCALE GENOMIC DNA]</scope>
    <source>
        <strain evidence="1 2">SA35</strain>
    </source>
</reference>
<dbReference type="STRING" id="273678.RS84_00019"/>
<dbReference type="EMBL" id="JYJB01000002">
    <property type="protein sequence ID" value="KJL49545.1"/>
    <property type="molecule type" value="Genomic_DNA"/>
</dbReference>
<proteinExistence type="predicted"/>
<sequence length="409" mass="44322">MSEITWTLSPEEFAATVERAAAINARAVKRGFTGRIEVTGSTREISETDEAGLPRTRVVVDAEISGEAPRYNGWTFLAAVDGIETETGHHFVIRTAPGIEESGVDRSTLAAGRCEHCNTVRANRRYTYLVRHESGETRQVGSTCIKDFTGWAGKPVFMSAADLADELSDFIGGFASSGAEYTPETVIAAAWAISRRHGWVPASAHSGTPTRDLVSSYLYGKSRADSELRAEIAPEIPVAADMAKVIIPALLDGLDGSGDYVHNLKTLIRAAHVEHRHMGIVVSAVAAYERMTGETARRKAEAEERARKREEAEYAGTVGEKITVTGTVTRLRAIEGSYGYNPTTSMLVIIEGGSTIAKMFTTAAWAWEIEQGDEITVTATVKAHEEYQGSKQTALVRPKLVEKKGGEDK</sequence>